<dbReference type="PANTHER" id="PTHR11373">
    <property type="entry name" value="DEOXYNUCLEOSIDE TRIPHOSPHATE TRIPHOSPHOHYDROLASE"/>
    <property type="match status" value="1"/>
</dbReference>
<dbReference type="PANTHER" id="PTHR11373:SF32">
    <property type="entry name" value="DEOXYGUANOSINETRIPHOSPHATE TRIPHOSPHOHYDROLASE"/>
    <property type="match status" value="1"/>
</dbReference>
<dbReference type="InterPro" id="IPR003607">
    <property type="entry name" value="HD/PDEase_dom"/>
</dbReference>
<accession>A0A7W8ZN15</accession>
<dbReference type="Gene3D" id="1.10.3410.10">
    <property type="entry name" value="putative deoxyguanosinetriphosphate triphosphohydrolase like domain"/>
    <property type="match status" value="1"/>
</dbReference>
<keyword evidence="1 3" id="KW-0378">Hydrolase</keyword>
<dbReference type="GO" id="GO:0008832">
    <property type="term" value="F:dGTPase activity"/>
    <property type="evidence" value="ECO:0007669"/>
    <property type="project" value="UniProtKB-EC"/>
</dbReference>
<dbReference type="InterPro" id="IPR050135">
    <property type="entry name" value="dGTPase-like"/>
</dbReference>
<dbReference type="GO" id="GO:0006203">
    <property type="term" value="P:dGTP catabolic process"/>
    <property type="evidence" value="ECO:0007669"/>
    <property type="project" value="TreeGrafter"/>
</dbReference>
<dbReference type="AlphaFoldDB" id="A0A7W8ZN15"/>
<dbReference type="Gene3D" id="1.10.3210.10">
    <property type="entry name" value="Hypothetical protein af1432"/>
    <property type="match status" value="1"/>
</dbReference>
<comment type="caution">
    <text evidence="3">The sequence shown here is derived from an EMBL/GenBank/DDBJ whole genome shotgun (WGS) entry which is preliminary data.</text>
</comment>
<proteinExistence type="predicted"/>
<dbReference type="SUPFAM" id="SSF109604">
    <property type="entry name" value="HD-domain/PDEase-like"/>
    <property type="match status" value="1"/>
</dbReference>
<dbReference type="SMART" id="SM00471">
    <property type="entry name" value="HDc"/>
    <property type="match status" value="1"/>
</dbReference>
<dbReference type="EC" id="3.1.5.1" evidence="3"/>
<evidence type="ECO:0000256" key="1">
    <source>
        <dbReference type="ARBA" id="ARBA00022801"/>
    </source>
</evidence>
<gene>
    <name evidence="3" type="ORF">HDE68_002949</name>
</gene>
<dbReference type="Proteomes" id="UP000537204">
    <property type="component" value="Unassembled WGS sequence"/>
</dbReference>
<dbReference type="InterPro" id="IPR023293">
    <property type="entry name" value="dGTP_triP_hydro_central_sf"/>
</dbReference>
<dbReference type="RefSeq" id="WP_183882930.1">
    <property type="nucleotide sequence ID" value="NZ_JACHCE010000004.1"/>
</dbReference>
<dbReference type="Gene3D" id="1.10.3550.10">
    <property type="entry name" value="eoxyguanosinetriphosphate triphosphohydrolase domain-like"/>
    <property type="match status" value="2"/>
</dbReference>
<evidence type="ECO:0000313" key="3">
    <source>
        <dbReference type="EMBL" id="MBB5637036.1"/>
    </source>
</evidence>
<dbReference type="InterPro" id="IPR027432">
    <property type="entry name" value="dGTP_triphosphohydrolase_C"/>
</dbReference>
<dbReference type="NCBIfam" id="TIGR01353">
    <property type="entry name" value="dGTP_triPase"/>
    <property type="match status" value="1"/>
</dbReference>
<reference evidence="3 4" key="1">
    <citation type="submission" date="2020-08" db="EMBL/GenBank/DDBJ databases">
        <title>Genomic Encyclopedia of Type Strains, Phase IV (KMG-V): Genome sequencing to study the core and pangenomes of soil and plant-associated prokaryotes.</title>
        <authorList>
            <person name="Whitman W."/>
        </authorList>
    </citation>
    <scope>NUCLEOTIDE SEQUENCE [LARGE SCALE GENOMIC DNA]</scope>
    <source>
        <strain evidence="3 4">S3M1</strain>
    </source>
</reference>
<dbReference type="EMBL" id="JACHCE010000004">
    <property type="protein sequence ID" value="MBB5637036.1"/>
    <property type="molecule type" value="Genomic_DNA"/>
</dbReference>
<sequence length="545" mass="63439">MDWKKLLSSERLRKSGTTDIRNEFESDYGRIIYSPALRRMHDKTQVFPLTTDDNIHSRLTHSNEVMSLGYTFGLKLSKSELIQKRTNKSELELLRILPVLLQNVCLVHDIGNAPFGHFGETIVSDYFKNLDKEKHIQFHALDAHQKRDFINYDGNAQGLRVLTKLQYLDNPFGLNLTYATLASYLKYPNFEKINSDEAAELKSQGRTLDKKYIEKSKHGVFVSEKDYFELIMSECGLKVGDRFLRHPLCYLMEAADSIAYICMDMEDGFNKSLFDIEYVKNLFEGNNSLTAVAIKKICDDDLLNSNTKIVNIRIKLIGYFVDLAYKNFEENLDKIENGEFNEELVKLDKDKIYQIIEKISINKIFKSREINYLESTGYAVFTGLLDFYIEFIFHSNQKYCDRAKSLISKSIIDCTIEENLIILCKNKLNETLTKLNDELDLFKLNQQQSEIINKKLTELQGKIDDFNGHKDDYDHLFKKQFTTILDSEEKRKLSSIKQGIMNTVEPCFDDLDNYFKFRIILDFISGMTDQYALNHYQKISGQKIN</sequence>
<organism evidence="3 4">
    <name type="scientific">Pedobacter cryoconitis</name>
    <dbReference type="NCBI Taxonomy" id="188932"/>
    <lineage>
        <taxon>Bacteria</taxon>
        <taxon>Pseudomonadati</taxon>
        <taxon>Bacteroidota</taxon>
        <taxon>Sphingobacteriia</taxon>
        <taxon>Sphingobacteriales</taxon>
        <taxon>Sphingobacteriaceae</taxon>
        <taxon>Pedobacter</taxon>
    </lineage>
</organism>
<dbReference type="InterPro" id="IPR006261">
    <property type="entry name" value="dGTPase"/>
</dbReference>
<feature type="domain" description="HD/PDEase" evidence="2">
    <location>
        <begin position="54"/>
        <end position="270"/>
    </location>
</feature>
<evidence type="ECO:0000259" key="2">
    <source>
        <dbReference type="SMART" id="SM00471"/>
    </source>
</evidence>
<protein>
    <submittedName>
        <fullName evidence="3">dGTPase</fullName>
        <ecNumber evidence="3">3.1.5.1</ecNumber>
    </submittedName>
</protein>
<name>A0A7W8ZN15_9SPHI</name>
<evidence type="ECO:0000313" key="4">
    <source>
        <dbReference type="Proteomes" id="UP000537204"/>
    </source>
</evidence>